<evidence type="ECO:0000313" key="2">
    <source>
        <dbReference type="Proteomes" id="UP000297890"/>
    </source>
</evidence>
<dbReference type="EMBL" id="SRIO01000010">
    <property type="protein sequence ID" value="TFZ82307.1"/>
    <property type="molecule type" value="Genomic_DNA"/>
</dbReference>
<protein>
    <submittedName>
        <fullName evidence="1">Uncharacterized protein</fullName>
    </submittedName>
</protein>
<dbReference type="OrthoDB" id="9810718at2"/>
<reference evidence="1 2" key="1">
    <citation type="journal article" date="2019" name="ISME J.">
        <title>Candidatus Macondimonas diazotrophica, a novel gammaproteobacterial genus dominating crude-oil-contaminated coastal sediments.</title>
        <authorList>
            <person name="Karthikeyan S."/>
            <person name="Konstantinidis K."/>
        </authorList>
    </citation>
    <scope>NUCLEOTIDE SEQUENCE [LARGE SCALE GENOMIC DNA]</scope>
    <source>
        <strain evidence="1 2">KTK01</strain>
    </source>
</reference>
<proteinExistence type="predicted"/>
<accession>A0A4Z0F9P3</accession>
<evidence type="ECO:0000313" key="1">
    <source>
        <dbReference type="EMBL" id="TFZ82307.1"/>
    </source>
</evidence>
<keyword evidence="2" id="KW-1185">Reference proteome</keyword>
<dbReference type="AlphaFoldDB" id="A0A4Z0F9P3"/>
<gene>
    <name evidence="1" type="ORF">E4680_08680</name>
</gene>
<dbReference type="RefSeq" id="WP_135282013.1">
    <property type="nucleotide sequence ID" value="NZ_SRIO01000010.1"/>
</dbReference>
<comment type="caution">
    <text evidence="1">The sequence shown here is derived from an EMBL/GenBank/DDBJ whole genome shotgun (WGS) entry which is preliminary data.</text>
</comment>
<organism evidence="1 2">
    <name type="scientific">Candidatus Macondimonas diazotrophica</name>
    <dbReference type="NCBI Taxonomy" id="2305248"/>
    <lineage>
        <taxon>Bacteria</taxon>
        <taxon>Pseudomonadati</taxon>
        <taxon>Pseudomonadota</taxon>
        <taxon>Gammaproteobacteria</taxon>
        <taxon>Chromatiales</taxon>
        <taxon>Ectothiorhodospiraceae</taxon>
        <taxon>Candidatus Macondimonas</taxon>
    </lineage>
</organism>
<dbReference type="Proteomes" id="UP000297890">
    <property type="component" value="Unassembled WGS sequence"/>
</dbReference>
<name>A0A4Z0F9P3_9GAMM</name>
<sequence>MTAQLFYGCGDLLNDYEGIRGFERYRPGLALCYLVRLTDTRLQHLERVPLHRSGFRLHGAKRERAEGLRQKLTQNSLGLGDPLGIDGQGHLHWYPTHDTSELL</sequence>